<evidence type="ECO:0000313" key="1">
    <source>
        <dbReference type="EMBL" id="CRL01268.1"/>
    </source>
</evidence>
<organism evidence="1 2">
    <name type="scientific">Clunio marinus</name>
    <dbReference type="NCBI Taxonomy" id="568069"/>
    <lineage>
        <taxon>Eukaryota</taxon>
        <taxon>Metazoa</taxon>
        <taxon>Ecdysozoa</taxon>
        <taxon>Arthropoda</taxon>
        <taxon>Hexapoda</taxon>
        <taxon>Insecta</taxon>
        <taxon>Pterygota</taxon>
        <taxon>Neoptera</taxon>
        <taxon>Endopterygota</taxon>
        <taxon>Diptera</taxon>
        <taxon>Nematocera</taxon>
        <taxon>Chironomoidea</taxon>
        <taxon>Chironomidae</taxon>
        <taxon>Clunio</taxon>
    </lineage>
</organism>
<dbReference type="AlphaFoldDB" id="A0A1J1INY5"/>
<name>A0A1J1INY5_9DIPT</name>
<keyword evidence="2" id="KW-1185">Reference proteome</keyword>
<evidence type="ECO:0000313" key="2">
    <source>
        <dbReference type="Proteomes" id="UP000183832"/>
    </source>
</evidence>
<gene>
    <name evidence="1" type="ORF">CLUMA_CG014520</name>
</gene>
<proteinExistence type="predicted"/>
<dbReference type="EMBL" id="CVRI01000055">
    <property type="protein sequence ID" value="CRL01268.1"/>
    <property type="molecule type" value="Genomic_DNA"/>
</dbReference>
<reference evidence="1 2" key="1">
    <citation type="submission" date="2015-04" db="EMBL/GenBank/DDBJ databases">
        <authorList>
            <person name="Syromyatnikov M.Y."/>
            <person name="Popov V.N."/>
        </authorList>
    </citation>
    <scope>NUCLEOTIDE SEQUENCE [LARGE SCALE GENOMIC DNA]</scope>
</reference>
<protein>
    <submittedName>
        <fullName evidence="1">CLUMA_CG014520, isoform A</fullName>
    </submittedName>
</protein>
<accession>A0A1J1INY5</accession>
<sequence length="114" mass="13377">MFFIQLKLRRGRLSKAQHIHTQKTPNNGMHISYSVPVFTRLTMNTIIIKKIDKIIKRTTMELKRISIKEFRQLSKFENIQDYSSDISFLGKHSKARQSKATKAIQLSDKNHSFI</sequence>
<dbReference type="Proteomes" id="UP000183832">
    <property type="component" value="Unassembled WGS sequence"/>
</dbReference>